<dbReference type="Proteomes" id="UP000770661">
    <property type="component" value="Unassembled WGS sequence"/>
</dbReference>
<feature type="region of interest" description="Disordered" evidence="1">
    <location>
        <begin position="1"/>
        <end position="32"/>
    </location>
</feature>
<name>A0A8J4YB45_CHIOP</name>
<evidence type="ECO:0000313" key="2">
    <source>
        <dbReference type="EMBL" id="KAG0718115.1"/>
    </source>
</evidence>
<organism evidence="2 3">
    <name type="scientific">Chionoecetes opilio</name>
    <name type="common">Atlantic snow crab</name>
    <name type="synonym">Cancer opilio</name>
    <dbReference type="NCBI Taxonomy" id="41210"/>
    <lineage>
        <taxon>Eukaryota</taxon>
        <taxon>Metazoa</taxon>
        <taxon>Ecdysozoa</taxon>
        <taxon>Arthropoda</taxon>
        <taxon>Crustacea</taxon>
        <taxon>Multicrustacea</taxon>
        <taxon>Malacostraca</taxon>
        <taxon>Eumalacostraca</taxon>
        <taxon>Eucarida</taxon>
        <taxon>Decapoda</taxon>
        <taxon>Pleocyemata</taxon>
        <taxon>Brachyura</taxon>
        <taxon>Eubrachyura</taxon>
        <taxon>Majoidea</taxon>
        <taxon>Majidae</taxon>
        <taxon>Chionoecetes</taxon>
    </lineage>
</organism>
<feature type="compositionally biased region" description="Basic and acidic residues" evidence="1">
    <location>
        <begin position="130"/>
        <end position="143"/>
    </location>
</feature>
<keyword evidence="3" id="KW-1185">Reference proteome</keyword>
<gene>
    <name evidence="2" type="ORF">GWK47_053099</name>
</gene>
<accession>A0A8J4YB45</accession>
<dbReference type="EMBL" id="JACEEZ010016639">
    <property type="protein sequence ID" value="KAG0718115.1"/>
    <property type="molecule type" value="Genomic_DNA"/>
</dbReference>
<dbReference type="OrthoDB" id="243840at2759"/>
<reference evidence="2" key="1">
    <citation type="submission" date="2020-07" db="EMBL/GenBank/DDBJ databases">
        <title>The High-quality genome of the commercially important snow crab, Chionoecetes opilio.</title>
        <authorList>
            <person name="Jeong J.-H."/>
            <person name="Ryu S."/>
        </authorList>
    </citation>
    <scope>NUCLEOTIDE SEQUENCE</scope>
    <source>
        <strain evidence="2">MADBK_172401_WGS</strain>
        <tissue evidence="2">Digestive gland</tissue>
    </source>
</reference>
<feature type="region of interest" description="Disordered" evidence="1">
    <location>
        <begin position="127"/>
        <end position="270"/>
    </location>
</feature>
<protein>
    <submittedName>
        <fullName evidence="2">Uncharacterized protein</fullName>
    </submittedName>
</protein>
<evidence type="ECO:0000256" key="1">
    <source>
        <dbReference type="SAM" id="MobiDB-lite"/>
    </source>
</evidence>
<feature type="compositionally biased region" description="Basic and acidic residues" evidence="1">
    <location>
        <begin position="176"/>
        <end position="187"/>
    </location>
</feature>
<sequence>MFQTARQNYPAFGEGTRQNGGPSMLPNTPQGPFIIASGIGSLSRDIFRNLGDMSNKKQPPKLPPKGVPLPESEESEYHVPQGTDGEYHVPSANPIPTEATNVVNKISGPIPTPSSILQVSVTPTILPIKTNERRASMSEDKKPAVSSFRADTDTKPARNTAGSSVRDMIAKLNQRKPSEDTDTLEEKPQEEEEEEEKPVPSAASIPLPKQHLRPDLPDKPPLPNRPPNLRNPSPLPPLPQPQGRVENKEEPPPPQQQQQQEEVFEEDDEVYDVIDEVRLEELANTEQDVELQA</sequence>
<feature type="region of interest" description="Disordered" evidence="1">
    <location>
        <begin position="50"/>
        <end position="96"/>
    </location>
</feature>
<evidence type="ECO:0000313" key="3">
    <source>
        <dbReference type="Proteomes" id="UP000770661"/>
    </source>
</evidence>
<dbReference type="AlphaFoldDB" id="A0A8J4YB45"/>
<proteinExistence type="predicted"/>
<comment type="caution">
    <text evidence="2">The sequence shown here is derived from an EMBL/GenBank/DDBJ whole genome shotgun (WGS) entry which is preliminary data.</text>
</comment>
<feature type="compositionally biased region" description="Polar residues" evidence="1">
    <location>
        <begin position="16"/>
        <end position="30"/>
    </location>
</feature>